<evidence type="ECO:0008006" key="3">
    <source>
        <dbReference type="Google" id="ProtNLM"/>
    </source>
</evidence>
<reference evidence="2" key="1">
    <citation type="journal article" date="2021" name="BMC Genomics">
        <title>Chromosome-level genome assembly and manually-curated proteome of model necrotroph Parastagonospora nodorum Sn15 reveals a genome-wide trove of candidate effector homologs, and redundancy of virulence-related functions within an accessory chromosome.</title>
        <authorList>
            <person name="Bertazzoni S."/>
            <person name="Jones D.A.B."/>
            <person name="Phan H.T."/>
            <person name="Tan K.-C."/>
            <person name="Hane J.K."/>
        </authorList>
    </citation>
    <scope>NUCLEOTIDE SEQUENCE [LARGE SCALE GENOMIC DNA]</scope>
    <source>
        <strain evidence="2">SN15 / ATCC MYA-4574 / FGSC 10173)</strain>
    </source>
</reference>
<dbReference type="VEuPathDB" id="FungiDB:JI435_440060"/>
<evidence type="ECO:0000313" key="2">
    <source>
        <dbReference type="Proteomes" id="UP000663193"/>
    </source>
</evidence>
<evidence type="ECO:0000313" key="1">
    <source>
        <dbReference type="EMBL" id="QRD02017.1"/>
    </source>
</evidence>
<accession>A0A7U2I6S5</accession>
<gene>
    <name evidence="1" type="ORF">JI435_440060</name>
</gene>
<dbReference type="Proteomes" id="UP000663193">
    <property type="component" value="Chromosome 13"/>
</dbReference>
<proteinExistence type="predicted"/>
<dbReference type="EMBL" id="CP069035">
    <property type="protein sequence ID" value="QRD02017.1"/>
    <property type="molecule type" value="Genomic_DNA"/>
</dbReference>
<keyword evidence="2" id="KW-1185">Reference proteome</keyword>
<organism evidence="1 2">
    <name type="scientific">Phaeosphaeria nodorum (strain SN15 / ATCC MYA-4574 / FGSC 10173)</name>
    <name type="common">Glume blotch fungus</name>
    <name type="synonym">Parastagonospora nodorum</name>
    <dbReference type="NCBI Taxonomy" id="321614"/>
    <lineage>
        <taxon>Eukaryota</taxon>
        <taxon>Fungi</taxon>
        <taxon>Dikarya</taxon>
        <taxon>Ascomycota</taxon>
        <taxon>Pezizomycotina</taxon>
        <taxon>Dothideomycetes</taxon>
        <taxon>Pleosporomycetidae</taxon>
        <taxon>Pleosporales</taxon>
        <taxon>Pleosporineae</taxon>
        <taxon>Phaeosphaeriaceae</taxon>
        <taxon>Parastagonospora</taxon>
    </lineage>
</organism>
<sequence length="95" mass="11404">MACLYTDFMAWFTEGKDQHNAFVQERKKKGGVDDFHFNYEIKDVVTEKLDFLSKEKEWEGIVKLVREMMMIWPKDRLTSAEVVERLKAWIQQLTK</sequence>
<dbReference type="AlphaFoldDB" id="A0A7U2I6S5"/>
<name>A0A7U2I6S5_PHANO</name>
<protein>
    <recommendedName>
        <fullName evidence="3">Protein kinase domain-containing protein</fullName>
    </recommendedName>
</protein>